<dbReference type="NCBIfam" id="TIGR02937">
    <property type="entry name" value="sigma70-ECF"/>
    <property type="match status" value="1"/>
</dbReference>
<feature type="compositionally biased region" description="Low complexity" evidence="6">
    <location>
        <begin position="353"/>
        <end position="364"/>
    </location>
</feature>
<evidence type="ECO:0000256" key="5">
    <source>
        <dbReference type="ARBA" id="ARBA00023163"/>
    </source>
</evidence>
<keyword evidence="4" id="KW-0238">DNA-binding</keyword>
<feature type="compositionally biased region" description="Low complexity" evidence="6">
    <location>
        <begin position="333"/>
        <end position="345"/>
    </location>
</feature>
<dbReference type="InterPro" id="IPR014284">
    <property type="entry name" value="RNA_pol_sigma-70_dom"/>
</dbReference>
<evidence type="ECO:0000313" key="8">
    <source>
        <dbReference type="EMBL" id="MBD3933028.1"/>
    </source>
</evidence>
<dbReference type="GO" id="GO:0006352">
    <property type="term" value="P:DNA-templated transcription initiation"/>
    <property type="evidence" value="ECO:0007669"/>
    <property type="project" value="InterPro"/>
</dbReference>
<evidence type="ECO:0000256" key="3">
    <source>
        <dbReference type="ARBA" id="ARBA00023082"/>
    </source>
</evidence>
<dbReference type="Pfam" id="PF04542">
    <property type="entry name" value="Sigma70_r2"/>
    <property type="match status" value="1"/>
</dbReference>
<evidence type="ECO:0000259" key="7">
    <source>
        <dbReference type="SMART" id="SM00458"/>
    </source>
</evidence>
<feature type="domain" description="Ricin B lectin" evidence="7">
    <location>
        <begin position="386"/>
        <end position="527"/>
    </location>
</feature>
<gene>
    <name evidence="8" type="ORF">IF129_15895</name>
</gene>
<dbReference type="InterPro" id="IPR036388">
    <property type="entry name" value="WH-like_DNA-bd_sf"/>
</dbReference>
<dbReference type="GO" id="GO:0016987">
    <property type="term" value="F:sigma factor activity"/>
    <property type="evidence" value="ECO:0007669"/>
    <property type="project" value="UniProtKB-KW"/>
</dbReference>
<keyword evidence="5" id="KW-0804">Transcription</keyword>
<dbReference type="GO" id="GO:0003677">
    <property type="term" value="F:DNA binding"/>
    <property type="evidence" value="ECO:0007669"/>
    <property type="project" value="UniProtKB-KW"/>
</dbReference>
<dbReference type="SMART" id="SM00458">
    <property type="entry name" value="RICIN"/>
    <property type="match status" value="1"/>
</dbReference>
<comment type="caution">
    <text evidence="8">The sequence shown here is derived from an EMBL/GenBank/DDBJ whole genome shotgun (WGS) entry which is preliminary data.</text>
</comment>
<dbReference type="PROSITE" id="PS50231">
    <property type="entry name" value="RICIN_B_LECTIN"/>
    <property type="match status" value="1"/>
</dbReference>
<dbReference type="Pfam" id="PF00652">
    <property type="entry name" value="Ricin_B_lectin"/>
    <property type="match status" value="1"/>
</dbReference>
<keyword evidence="2" id="KW-0805">Transcription regulation</keyword>
<keyword evidence="9" id="KW-1185">Reference proteome</keyword>
<dbReference type="SUPFAM" id="SSF88659">
    <property type="entry name" value="Sigma3 and sigma4 domains of RNA polymerase sigma factors"/>
    <property type="match status" value="1"/>
</dbReference>
<dbReference type="Gene3D" id="1.10.10.10">
    <property type="entry name" value="Winged helix-like DNA-binding domain superfamily/Winged helix DNA-binding domain"/>
    <property type="match status" value="1"/>
</dbReference>
<dbReference type="InterPro" id="IPR035992">
    <property type="entry name" value="Ricin_B-like_lectins"/>
</dbReference>
<keyword evidence="3" id="KW-0731">Sigma factor</keyword>
<feature type="region of interest" description="Disordered" evidence="6">
    <location>
        <begin position="321"/>
        <end position="364"/>
    </location>
</feature>
<dbReference type="EMBL" id="JACXYU010000007">
    <property type="protein sequence ID" value="MBD3933028.1"/>
    <property type="molecule type" value="Genomic_DNA"/>
</dbReference>
<sequence>MTEYAGPSVVERSDTELTEAIRTGAEQAAVAELYARHRSAVLAYARTCCRDAHTAEDLAAEAFARTLEAVRSGGGPTGPWRPYLLTVVRRTAMAWATTARRAEVTEDVEQWEHAVPHTHDGEEFTLRGEEDDLVLRGFRALPERWQAVLWHTVVEGESAQQVGTMLGLSASGVWSLAERAREGLREAYLSEHAHSPRASAECRRHSPAMAAAVRRGRRTAGRRLDRHLVECRSCRRAFRDLTELNSRLRVVLPGAVLLWGAEKYVSSYAAAAATAAGSGGAAAGGSVVAAGLPAAQLAGASLAVVTAVGALVYVAVPQGTDAGRADPPAVSEAPTRPGAGRAAAPTPAPSAPTPDTSPSSVPTSVSTFALAEPVRASTSVPAAPDERTRLRIDSTGLCMEIPGGSREVGAQPREAACSGASHQEWDVTPQEKRRRVMLRNVGTGLCLSHTGTTTPGAPVRQAACDSGDALQIWSINRHDDRGMAGIFTSDNMYLGLKQWAPAARGEPHDSLIATSPHYYLSPSLHFRTDW</sequence>
<dbReference type="InterPro" id="IPR000772">
    <property type="entry name" value="Ricin_B_lectin"/>
</dbReference>
<evidence type="ECO:0000256" key="1">
    <source>
        <dbReference type="ARBA" id="ARBA00010641"/>
    </source>
</evidence>
<reference evidence="8" key="1">
    <citation type="submission" date="2020-09" db="EMBL/GenBank/DDBJ databases">
        <title>Secondary metabolite and genome analysis of marine Streptomyces chumphonensis KK1-2T.</title>
        <authorList>
            <person name="Phongsopitanun W."/>
            <person name="Kanchanasin P."/>
            <person name="Pittayakhajonwut P."/>
            <person name="Suwanborirux K."/>
            <person name="Tanasupawat S."/>
        </authorList>
    </citation>
    <scope>NUCLEOTIDE SEQUENCE</scope>
    <source>
        <strain evidence="8">KK1-2</strain>
    </source>
</reference>
<dbReference type="InterPro" id="IPR039425">
    <property type="entry name" value="RNA_pol_sigma-70-like"/>
</dbReference>
<protein>
    <submittedName>
        <fullName evidence="8">Sigma-70 family RNA polymerase sigma factor</fullName>
    </submittedName>
</protein>
<evidence type="ECO:0000256" key="4">
    <source>
        <dbReference type="ARBA" id="ARBA00023125"/>
    </source>
</evidence>
<dbReference type="InterPro" id="IPR007627">
    <property type="entry name" value="RNA_pol_sigma70_r2"/>
</dbReference>
<dbReference type="SUPFAM" id="SSF88946">
    <property type="entry name" value="Sigma2 domain of RNA polymerase sigma factors"/>
    <property type="match status" value="1"/>
</dbReference>
<dbReference type="PANTHER" id="PTHR43133">
    <property type="entry name" value="RNA POLYMERASE ECF-TYPE SIGMA FACTO"/>
    <property type="match status" value="1"/>
</dbReference>
<dbReference type="Proteomes" id="UP000632289">
    <property type="component" value="Unassembled WGS sequence"/>
</dbReference>
<evidence type="ECO:0000256" key="6">
    <source>
        <dbReference type="SAM" id="MobiDB-lite"/>
    </source>
</evidence>
<dbReference type="RefSeq" id="WP_191210312.1">
    <property type="nucleotide sequence ID" value="NZ_BAABKL010000050.1"/>
</dbReference>
<accession>A0A927IBK6</accession>
<evidence type="ECO:0000313" key="9">
    <source>
        <dbReference type="Proteomes" id="UP000632289"/>
    </source>
</evidence>
<dbReference type="Gene3D" id="2.80.10.50">
    <property type="match status" value="1"/>
</dbReference>
<dbReference type="PANTHER" id="PTHR43133:SF8">
    <property type="entry name" value="RNA POLYMERASE SIGMA FACTOR HI_1459-RELATED"/>
    <property type="match status" value="1"/>
</dbReference>
<dbReference type="Gene3D" id="1.10.1740.10">
    <property type="match status" value="1"/>
</dbReference>
<dbReference type="CDD" id="cd00161">
    <property type="entry name" value="beta-trefoil_Ricin-like"/>
    <property type="match status" value="1"/>
</dbReference>
<dbReference type="InterPro" id="IPR013325">
    <property type="entry name" value="RNA_pol_sigma_r2"/>
</dbReference>
<dbReference type="SUPFAM" id="SSF50370">
    <property type="entry name" value="Ricin B-like lectins"/>
    <property type="match status" value="1"/>
</dbReference>
<organism evidence="8 9">
    <name type="scientific">Streptomyces chumphonensis</name>
    <dbReference type="NCBI Taxonomy" id="1214925"/>
    <lineage>
        <taxon>Bacteria</taxon>
        <taxon>Bacillati</taxon>
        <taxon>Actinomycetota</taxon>
        <taxon>Actinomycetes</taxon>
        <taxon>Kitasatosporales</taxon>
        <taxon>Streptomycetaceae</taxon>
        <taxon>Streptomyces</taxon>
    </lineage>
</organism>
<proteinExistence type="inferred from homology"/>
<evidence type="ECO:0000256" key="2">
    <source>
        <dbReference type="ARBA" id="ARBA00023015"/>
    </source>
</evidence>
<name>A0A927IBK6_9ACTN</name>
<comment type="similarity">
    <text evidence="1">Belongs to the sigma-70 factor family. ECF subfamily.</text>
</comment>
<dbReference type="InterPro" id="IPR013324">
    <property type="entry name" value="RNA_pol_sigma_r3/r4-like"/>
</dbReference>
<dbReference type="AlphaFoldDB" id="A0A927IBK6"/>